<keyword evidence="4 7" id="KW-0812">Transmembrane</keyword>
<dbReference type="STRING" id="640635.SAMN04489806_1666"/>
<name>A0A1H4LVH6_9MICO</name>
<evidence type="ECO:0000256" key="1">
    <source>
        <dbReference type="ARBA" id="ARBA00004429"/>
    </source>
</evidence>
<sequence>MTAAKGALAPISSKGTPPILAPSPKNGRGIAITVTLVASAVIAGALLLTRVLDNSAAGIASLILMLVLIFLGMPVGLTMVLAGALGIYSIVGLRGMNDSLANLPYAAVASWSLSVLPMFILMGLLLWRSGITGRLFEAARVWLHWLPGGLAVTTNFAGAGLAAVSGSTAGITYAIGRLSIPEMLKSGYNTRYATGTVLMSGLAGQLIPPSILSVIYAGVAGTSVGQQLLAGIVPGVAVALIFAVQLILMATIRPSLAPAQRTRVFL</sequence>
<evidence type="ECO:0000256" key="2">
    <source>
        <dbReference type="ARBA" id="ARBA00022475"/>
    </source>
</evidence>
<keyword evidence="3" id="KW-0997">Cell inner membrane</keyword>
<dbReference type="PANTHER" id="PTHR33362:SF5">
    <property type="entry name" value="C4-DICARBOXYLATE TRAP TRANSPORTER LARGE PERMEASE PROTEIN DCTM"/>
    <property type="match status" value="1"/>
</dbReference>
<dbReference type="Proteomes" id="UP000199183">
    <property type="component" value="Unassembled WGS sequence"/>
</dbReference>
<feature type="domain" description="TRAP C4-dicarboxylate transport system permease DctM subunit" evidence="8">
    <location>
        <begin position="62"/>
        <end position="257"/>
    </location>
</feature>
<dbReference type="InterPro" id="IPR010656">
    <property type="entry name" value="DctM"/>
</dbReference>
<organism evidence="9 10">
    <name type="scientific">Paramicrobacterium humi</name>
    <dbReference type="NCBI Taxonomy" id="640635"/>
    <lineage>
        <taxon>Bacteria</taxon>
        <taxon>Bacillati</taxon>
        <taxon>Actinomycetota</taxon>
        <taxon>Actinomycetes</taxon>
        <taxon>Micrococcales</taxon>
        <taxon>Microbacteriaceae</taxon>
        <taxon>Paramicrobacterium</taxon>
    </lineage>
</organism>
<evidence type="ECO:0000256" key="3">
    <source>
        <dbReference type="ARBA" id="ARBA00022519"/>
    </source>
</evidence>
<dbReference type="RefSeq" id="WP_091182491.1">
    <property type="nucleotide sequence ID" value="NZ_FNRY01000001.1"/>
</dbReference>
<dbReference type="GO" id="GO:0005886">
    <property type="term" value="C:plasma membrane"/>
    <property type="evidence" value="ECO:0007669"/>
    <property type="project" value="UniProtKB-SubCell"/>
</dbReference>
<dbReference type="AlphaFoldDB" id="A0A1H4LVH6"/>
<accession>A0A1H4LVH6</accession>
<feature type="transmembrane region" description="Helical" evidence="7">
    <location>
        <begin position="103"/>
        <end position="127"/>
    </location>
</feature>
<keyword evidence="5 7" id="KW-1133">Transmembrane helix</keyword>
<dbReference type="EMBL" id="FNRY01000001">
    <property type="protein sequence ID" value="SEB74524.1"/>
    <property type="molecule type" value="Genomic_DNA"/>
</dbReference>
<evidence type="ECO:0000256" key="4">
    <source>
        <dbReference type="ARBA" id="ARBA00022692"/>
    </source>
</evidence>
<evidence type="ECO:0000313" key="9">
    <source>
        <dbReference type="EMBL" id="SEB74524.1"/>
    </source>
</evidence>
<reference evidence="9 10" key="1">
    <citation type="submission" date="2016-10" db="EMBL/GenBank/DDBJ databases">
        <authorList>
            <person name="de Groot N.N."/>
        </authorList>
    </citation>
    <scope>NUCLEOTIDE SEQUENCE [LARGE SCALE GENOMIC DNA]</scope>
    <source>
        <strain evidence="9 10">DSM 21799</strain>
    </source>
</reference>
<feature type="transmembrane region" description="Helical" evidence="7">
    <location>
        <begin position="197"/>
        <end position="219"/>
    </location>
</feature>
<keyword evidence="10" id="KW-1185">Reference proteome</keyword>
<dbReference type="InterPro" id="IPR004681">
    <property type="entry name" value="TRAP_DctM"/>
</dbReference>
<evidence type="ECO:0000259" key="8">
    <source>
        <dbReference type="Pfam" id="PF06808"/>
    </source>
</evidence>
<evidence type="ECO:0000313" key="10">
    <source>
        <dbReference type="Proteomes" id="UP000199183"/>
    </source>
</evidence>
<evidence type="ECO:0000256" key="5">
    <source>
        <dbReference type="ARBA" id="ARBA00022989"/>
    </source>
</evidence>
<comment type="subcellular location">
    <subcellularLocation>
        <location evidence="1">Cell inner membrane</location>
        <topology evidence="1">Multi-pass membrane protein</topology>
    </subcellularLocation>
</comment>
<proteinExistence type="predicted"/>
<evidence type="ECO:0000256" key="7">
    <source>
        <dbReference type="SAM" id="Phobius"/>
    </source>
</evidence>
<feature type="transmembrane region" description="Helical" evidence="7">
    <location>
        <begin position="231"/>
        <end position="252"/>
    </location>
</feature>
<keyword evidence="2" id="KW-1003">Cell membrane</keyword>
<dbReference type="OrthoDB" id="9777699at2"/>
<gene>
    <name evidence="9" type="ORF">SAMN04489806_1666</name>
</gene>
<feature type="transmembrane region" description="Helical" evidence="7">
    <location>
        <begin position="58"/>
        <end position="91"/>
    </location>
</feature>
<evidence type="ECO:0000256" key="6">
    <source>
        <dbReference type="ARBA" id="ARBA00023136"/>
    </source>
</evidence>
<protein>
    <submittedName>
        <fullName evidence="9">Tripartite ATP-independent transporter, DctM component</fullName>
    </submittedName>
</protein>
<dbReference type="Pfam" id="PF06808">
    <property type="entry name" value="DctM"/>
    <property type="match status" value="1"/>
</dbReference>
<dbReference type="GO" id="GO:0022857">
    <property type="term" value="F:transmembrane transporter activity"/>
    <property type="evidence" value="ECO:0007669"/>
    <property type="project" value="TreeGrafter"/>
</dbReference>
<dbReference type="PANTHER" id="PTHR33362">
    <property type="entry name" value="SIALIC ACID TRAP TRANSPORTER PERMEASE PROTEIN SIAT-RELATED"/>
    <property type="match status" value="1"/>
</dbReference>
<keyword evidence="6 7" id="KW-0472">Membrane</keyword>
<feature type="transmembrane region" description="Helical" evidence="7">
    <location>
        <begin position="30"/>
        <end position="52"/>
    </location>
</feature>